<organism evidence="5 6">
    <name type="scientific">Apolygus lucorum</name>
    <name type="common">Small green plant bug</name>
    <name type="synonym">Lygocoris lucorum</name>
    <dbReference type="NCBI Taxonomy" id="248454"/>
    <lineage>
        <taxon>Eukaryota</taxon>
        <taxon>Metazoa</taxon>
        <taxon>Ecdysozoa</taxon>
        <taxon>Arthropoda</taxon>
        <taxon>Hexapoda</taxon>
        <taxon>Insecta</taxon>
        <taxon>Pterygota</taxon>
        <taxon>Neoptera</taxon>
        <taxon>Paraneoptera</taxon>
        <taxon>Hemiptera</taxon>
        <taxon>Heteroptera</taxon>
        <taxon>Panheteroptera</taxon>
        <taxon>Cimicomorpha</taxon>
        <taxon>Miridae</taxon>
        <taxon>Mirini</taxon>
        <taxon>Apolygus</taxon>
    </lineage>
</organism>
<gene>
    <name evidence="5" type="ORF">GE061_014928</name>
</gene>
<dbReference type="GO" id="GO:0004252">
    <property type="term" value="F:serine-type endopeptidase activity"/>
    <property type="evidence" value="ECO:0007669"/>
    <property type="project" value="TreeGrafter"/>
</dbReference>
<dbReference type="PANTHER" id="PTHR42884:SF14">
    <property type="entry name" value="NEUROENDOCRINE CONVERTASE 1"/>
    <property type="match status" value="1"/>
</dbReference>
<evidence type="ECO:0000259" key="4">
    <source>
        <dbReference type="Pfam" id="PF16470"/>
    </source>
</evidence>
<dbReference type="GO" id="GO:0016485">
    <property type="term" value="P:protein processing"/>
    <property type="evidence" value="ECO:0007669"/>
    <property type="project" value="TreeGrafter"/>
</dbReference>
<evidence type="ECO:0000256" key="1">
    <source>
        <dbReference type="ARBA" id="ARBA00022670"/>
    </source>
</evidence>
<dbReference type="PANTHER" id="PTHR42884">
    <property type="entry name" value="PROPROTEIN CONVERTASE SUBTILISIN/KEXIN-RELATED"/>
    <property type="match status" value="1"/>
</dbReference>
<dbReference type="AlphaFoldDB" id="A0A8S9XJL7"/>
<evidence type="ECO:0000313" key="6">
    <source>
        <dbReference type="Proteomes" id="UP000466442"/>
    </source>
</evidence>
<comment type="caution">
    <text evidence="5">The sequence shown here is derived from an EMBL/GenBank/DDBJ whole genome shotgun (WGS) entry which is preliminary data.</text>
</comment>
<dbReference type="Proteomes" id="UP000466442">
    <property type="component" value="Unassembled WGS sequence"/>
</dbReference>
<dbReference type="InterPro" id="IPR038466">
    <property type="entry name" value="S8_pro-domain_sf"/>
</dbReference>
<dbReference type="EMBL" id="WIXP02000006">
    <property type="protein sequence ID" value="KAF6209183.1"/>
    <property type="molecule type" value="Genomic_DNA"/>
</dbReference>
<keyword evidence="2" id="KW-0378">Hydrolase</keyword>
<keyword evidence="3" id="KW-0720">Serine protease</keyword>
<dbReference type="Pfam" id="PF16470">
    <property type="entry name" value="S8_pro-domain"/>
    <property type="match status" value="1"/>
</dbReference>
<dbReference type="OrthoDB" id="8197301at2759"/>
<name>A0A8S9XJL7_APOLU</name>
<evidence type="ECO:0000313" key="5">
    <source>
        <dbReference type="EMBL" id="KAF6209183.1"/>
    </source>
</evidence>
<dbReference type="Gene3D" id="3.30.70.850">
    <property type="entry name" value="Peptidase S8, pro-domain"/>
    <property type="match status" value="1"/>
</dbReference>
<sequence>MSSGPPSRLASQQSGLRVLWRILSIFNSASPIKLPRANLQSVSLERENRAFPRAALAGSSLFSPPPGRGGLQGMEVGGGSGDVYYERGERAASSTRPVMWLSTVVLFSALVTGSPLYTNQFAVRIKNGDPDGLALKHGFTNVGQIGSLDGYFLFEHPKVKKRSITKHSGHHENLRKEPQK</sequence>
<keyword evidence="1" id="KW-0645">Protease</keyword>
<proteinExistence type="predicted"/>
<dbReference type="SUPFAM" id="SSF54897">
    <property type="entry name" value="Protease propeptides/inhibitors"/>
    <property type="match status" value="1"/>
</dbReference>
<feature type="domain" description="Peptidase S8 pro-domain" evidence="4">
    <location>
        <begin position="120"/>
        <end position="179"/>
    </location>
</feature>
<dbReference type="GO" id="GO:0005802">
    <property type="term" value="C:trans-Golgi network"/>
    <property type="evidence" value="ECO:0007669"/>
    <property type="project" value="TreeGrafter"/>
</dbReference>
<dbReference type="InterPro" id="IPR032815">
    <property type="entry name" value="S8_pro-domain"/>
</dbReference>
<keyword evidence="6" id="KW-1185">Reference proteome</keyword>
<accession>A0A8S9XJL7</accession>
<evidence type="ECO:0000256" key="3">
    <source>
        <dbReference type="ARBA" id="ARBA00022825"/>
    </source>
</evidence>
<dbReference type="GO" id="GO:0000139">
    <property type="term" value="C:Golgi membrane"/>
    <property type="evidence" value="ECO:0007669"/>
    <property type="project" value="TreeGrafter"/>
</dbReference>
<evidence type="ECO:0000256" key="2">
    <source>
        <dbReference type="ARBA" id="ARBA00022801"/>
    </source>
</evidence>
<reference evidence="5" key="1">
    <citation type="journal article" date="2021" name="Mol. Ecol. Resour.">
        <title>Apolygus lucorum genome provides insights into omnivorousness and mesophyll feeding.</title>
        <authorList>
            <person name="Liu Y."/>
            <person name="Liu H."/>
            <person name="Wang H."/>
            <person name="Huang T."/>
            <person name="Liu B."/>
            <person name="Yang B."/>
            <person name="Yin L."/>
            <person name="Li B."/>
            <person name="Zhang Y."/>
            <person name="Zhang S."/>
            <person name="Jiang F."/>
            <person name="Zhang X."/>
            <person name="Ren Y."/>
            <person name="Wang B."/>
            <person name="Wang S."/>
            <person name="Lu Y."/>
            <person name="Wu K."/>
            <person name="Fan W."/>
            <person name="Wang G."/>
        </authorList>
    </citation>
    <scope>NUCLEOTIDE SEQUENCE</scope>
    <source>
        <strain evidence="5">12Hb</strain>
    </source>
</reference>
<protein>
    <recommendedName>
        <fullName evidence="4">Peptidase S8 pro-domain domain-containing protein</fullName>
    </recommendedName>
</protein>